<dbReference type="AlphaFoldDB" id="A0A7S1N6V2"/>
<evidence type="ECO:0000313" key="1">
    <source>
        <dbReference type="EMBL" id="CAD8999763.1"/>
    </source>
</evidence>
<sequence>MVSLQIRKGPTETLCLSRPLVSPFSHWDRGNAIWWPQKKQGTSRTTFTLIYKCLRKVGQDVECWKQLLLATLHQEHSDPSVCNHFRQCRNAFLAIACNSTRGIAVYQGRKGNPVVSLCYISVVRPSFSPPAMQDSTQTR</sequence>
<organism evidence="1">
    <name type="scientific">Eutreptiella gymnastica</name>
    <dbReference type="NCBI Taxonomy" id="73025"/>
    <lineage>
        <taxon>Eukaryota</taxon>
        <taxon>Discoba</taxon>
        <taxon>Euglenozoa</taxon>
        <taxon>Euglenida</taxon>
        <taxon>Spirocuta</taxon>
        <taxon>Euglenophyceae</taxon>
        <taxon>Eutreptiales</taxon>
        <taxon>Eutreptiaceae</taxon>
        <taxon>Eutreptiella</taxon>
    </lineage>
</organism>
<accession>A0A7S1N6V2</accession>
<dbReference type="EMBL" id="HBGA01029544">
    <property type="protein sequence ID" value="CAD8999763.1"/>
    <property type="molecule type" value="Transcribed_RNA"/>
</dbReference>
<name>A0A7S1N6V2_9EUGL</name>
<protein>
    <submittedName>
        <fullName evidence="1">Uncharacterized protein</fullName>
    </submittedName>
</protein>
<gene>
    <name evidence="1" type="ORF">EGYM00392_LOCUS10836</name>
</gene>
<proteinExistence type="predicted"/>
<reference evidence="1" key="1">
    <citation type="submission" date="2021-01" db="EMBL/GenBank/DDBJ databases">
        <authorList>
            <person name="Corre E."/>
            <person name="Pelletier E."/>
            <person name="Niang G."/>
            <person name="Scheremetjew M."/>
            <person name="Finn R."/>
            <person name="Kale V."/>
            <person name="Holt S."/>
            <person name="Cochrane G."/>
            <person name="Meng A."/>
            <person name="Brown T."/>
            <person name="Cohen L."/>
        </authorList>
    </citation>
    <scope>NUCLEOTIDE SEQUENCE</scope>
    <source>
        <strain evidence="1">NIES-381</strain>
    </source>
</reference>